<keyword evidence="2" id="KW-1185">Reference proteome</keyword>
<dbReference type="AlphaFoldDB" id="A0A2P5A9J9"/>
<gene>
    <name evidence="1" type="ORF">TorRG33x02_355320</name>
</gene>
<evidence type="ECO:0000313" key="2">
    <source>
        <dbReference type="Proteomes" id="UP000237000"/>
    </source>
</evidence>
<reference evidence="2" key="1">
    <citation type="submission" date="2016-06" db="EMBL/GenBank/DDBJ databases">
        <title>Parallel loss of symbiosis genes in relatives of nitrogen-fixing non-legume Parasponia.</title>
        <authorList>
            <person name="Van Velzen R."/>
            <person name="Holmer R."/>
            <person name="Bu F."/>
            <person name="Rutten L."/>
            <person name="Van Zeijl A."/>
            <person name="Liu W."/>
            <person name="Santuari L."/>
            <person name="Cao Q."/>
            <person name="Sharma T."/>
            <person name="Shen D."/>
            <person name="Roswanjaya Y."/>
            <person name="Wardhani T."/>
            <person name="Kalhor M.S."/>
            <person name="Jansen J."/>
            <person name="Van den Hoogen J."/>
            <person name="Gungor B."/>
            <person name="Hartog M."/>
            <person name="Hontelez J."/>
            <person name="Verver J."/>
            <person name="Yang W.-C."/>
            <person name="Schijlen E."/>
            <person name="Repin R."/>
            <person name="Schilthuizen M."/>
            <person name="Schranz E."/>
            <person name="Heidstra R."/>
            <person name="Miyata K."/>
            <person name="Fedorova E."/>
            <person name="Kohlen W."/>
            <person name="Bisseling T."/>
            <person name="Smit S."/>
            <person name="Geurts R."/>
        </authorList>
    </citation>
    <scope>NUCLEOTIDE SEQUENCE [LARGE SCALE GENOMIC DNA]</scope>
    <source>
        <strain evidence="2">cv. RG33-2</strain>
    </source>
</reference>
<dbReference type="EMBL" id="JXTC01001039">
    <property type="protein sequence ID" value="PON33216.1"/>
    <property type="molecule type" value="Genomic_DNA"/>
</dbReference>
<accession>A0A2P5A9J9</accession>
<evidence type="ECO:0000313" key="1">
    <source>
        <dbReference type="EMBL" id="PON33216.1"/>
    </source>
</evidence>
<sequence>MDSAFPSLEILNVSECDGQHSLLEGDYLLKQIDVDSCNNLTTFGEKAFQRLTSLKKSEISKCDSLQCLSGGLPTSLYDLTIRYCDLLTR</sequence>
<name>A0A2P5A9J9_TREOI</name>
<protein>
    <submittedName>
        <fullName evidence="1">LRR domain containing protein</fullName>
    </submittedName>
</protein>
<comment type="caution">
    <text evidence="1">The sequence shown here is derived from an EMBL/GenBank/DDBJ whole genome shotgun (WGS) entry which is preliminary data.</text>
</comment>
<dbReference type="Proteomes" id="UP000237000">
    <property type="component" value="Unassembled WGS sequence"/>
</dbReference>
<dbReference type="InterPro" id="IPR032675">
    <property type="entry name" value="LRR_dom_sf"/>
</dbReference>
<dbReference type="Gene3D" id="3.80.10.10">
    <property type="entry name" value="Ribonuclease Inhibitor"/>
    <property type="match status" value="1"/>
</dbReference>
<dbReference type="SUPFAM" id="SSF52058">
    <property type="entry name" value="L domain-like"/>
    <property type="match status" value="1"/>
</dbReference>
<organism evidence="1 2">
    <name type="scientific">Trema orientale</name>
    <name type="common">Charcoal tree</name>
    <name type="synonym">Celtis orientalis</name>
    <dbReference type="NCBI Taxonomy" id="63057"/>
    <lineage>
        <taxon>Eukaryota</taxon>
        <taxon>Viridiplantae</taxon>
        <taxon>Streptophyta</taxon>
        <taxon>Embryophyta</taxon>
        <taxon>Tracheophyta</taxon>
        <taxon>Spermatophyta</taxon>
        <taxon>Magnoliopsida</taxon>
        <taxon>eudicotyledons</taxon>
        <taxon>Gunneridae</taxon>
        <taxon>Pentapetalae</taxon>
        <taxon>rosids</taxon>
        <taxon>fabids</taxon>
        <taxon>Rosales</taxon>
        <taxon>Cannabaceae</taxon>
        <taxon>Trema</taxon>
    </lineage>
</organism>
<dbReference type="OrthoDB" id="10372986at2759"/>
<dbReference type="InParanoid" id="A0A2P5A9J9"/>
<proteinExistence type="predicted"/>